<dbReference type="PRINTS" id="PR00364">
    <property type="entry name" value="DISEASERSIST"/>
</dbReference>
<proteinExistence type="predicted"/>
<gene>
    <name evidence="2" type="ORF">KSX_73450</name>
</gene>
<dbReference type="InterPro" id="IPR010982">
    <property type="entry name" value="Lambda_DNA-bd_dom_sf"/>
</dbReference>
<dbReference type="Pfam" id="PF01381">
    <property type="entry name" value="HTH_3"/>
    <property type="match status" value="1"/>
</dbReference>
<dbReference type="InterPro" id="IPR002182">
    <property type="entry name" value="NB-ARC"/>
</dbReference>
<reference evidence="2" key="1">
    <citation type="submission" date="2020-10" db="EMBL/GenBank/DDBJ databases">
        <title>Taxonomic study of unclassified bacteria belonging to the class Ktedonobacteria.</title>
        <authorList>
            <person name="Yabe S."/>
            <person name="Wang C.M."/>
            <person name="Zheng Y."/>
            <person name="Sakai Y."/>
            <person name="Cavaletti L."/>
            <person name="Monciardini P."/>
            <person name="Donadio S."/>
        </authorList>
    </citation>
    <scope>NUCLEOTIDE SEQUENCE</scope>
    <source>
        <strain evidence="2">SOSP1-1</strain>
    </source>
</reference>
<dbReference type="Gene3D" id="3.40.50.300">
    <property type="entry name" value="P-loop containing nucleotide triphosphate hydrolases"/>
    <property type="match status" value="1"/>
</dbReference>
<feature type="domain" description="HTH cro/C1-type" evidence="1">
    <location>
        <begin position="11"/>
        <end position="65"/>
    </location>
</feature>
<dbReference type="GO" id="GO:0043531">
    <property type="term" value="F:ADP binding"/>
    <property type="evidence" value="ECO:0007669"/>
    <property type="project" value="InterPro"/>
</dbReference>
<evidence type="ECO:0000313" key="2">
    <source>
        <dbReference type="EMBL" id="GHO49182.1"/>
    </source>
</evidence>
<dbReference type="EMBL" id="BNJF01000004">
    <property type="protein sequence ID" value="GHO49182.1"/>
    <property type="molecule type" value="Genomic_DNA"/>
</dbReference>
<dbReference type="Gene3D" id="1.10.260.40">
    <property type="entry name" value="lambda repressor-like DNA-binding domains"/>
    <property type="match status" value="1"/>
</dbReference>
<dbReference type="CDD" id="cd00093">
    <property type="entry name" value="HTH_XRE"/>
    <property type="match status" value="1"/>
</dbReference>
<protein>
    <recommendedName>
        <fullName evidence="1">HTH cro/C1-type domain-containing protein</fullName>
    </recommendedName>
</protein>
<dbReference type="Proteomes" id="UP000612362">
    <property type="component" value="Unassembled WGS sequence"/>
</dbReference>
<dbReference type="Pfam" id="PF00931">
    <property type="entry name" value="NB-ARC"/>
    <property type="match status" value="1"/>
</dbReference>
<dbReference type="SUPFAM" id="SSF52540">
    <property type="entry name" value="P-loop containing nucleoside triphosphate hydrolases"/>
    <property type="match status" value="1"/>
</dbReference>
<dbReference type="SMART" id="SM00530">
    <property type="entry name" value="HTH_XRE"/>
    <property type="match status" value="1"/>
</dbReference>
<dbReference type="AlphaFoldDB" id="A0A8J3MUC5"/>
<dbReference type="InterPro" id="IPR001387">
    <property type="entry name" value="Cro/C1-type_HTH"/>
</dbReference>
<evidence type="ECO:0000313" key="3">
    <source>
        <dbReference type="Proteomes" id="UP000612362"/>
    </source>
</evidence>
<organism evidence="2 3">
    <name type="scientific">Ktedonospora formicarum</name>
    <dbReference type="NCBI Taxonomy" id="2778364"/>
    <lineage>
        <taxon>Bacteria</taxon>
        <taxon>Bacillati</taxon>
        <taxon>Chloroflexota</taxon>
        <taxon>Ktedonobacteria</taxon>
        <taxon>Ktedonobacterales</taxon>
        <taxon>Ktedonobacteraceae</taxon>
        <taxon>Ktedonospora</taxon>
    </lineage>
</organism>
<dbReference type="PROSITE" id="PS50943">
    <property type="entry name" value="HTH_CROC1"/>
    <property type="match status" value="1"/>
</dbReference>
<dbReference type="PANTHER" id="PTHR36766">
    <property type="entry name" value="PLANT BROAD-SPECTRUM MILDEW RESISTANCE PROTEIN RPW8"/>
    <property type="match status" value="1"/>
</dbReference>
<dbReference type="GO" id="GO:0003677">
    <property type="term" value="F:DNA binding"/>
    <property type="evidence" value="ECO:0007669"/>
    <property type="project" value="InterPro"/>
</dbReference>
<comment type="caution">
    <text evidence="2">The sequence shown here is derived from an EMBL/GenBank/DDBJ whole genome shotgun (WGS) entry which is preliminary data.</text>
</comment>
<dbReference type="SUPFAM" id="SSF47413">
    <property type="entry name" value="lambda repressor-like DNA-binding domains"/>
    <property type="match status" value="1"/>
</dbReference>
<sequence>MKSEEWNYRAISHFRLHRHLSQQALADLMGVSRQTIRRWETGRSHPQDYYQTKLCQVLGATKREFGFDSQTDYPKLASRGFLYDPAIPPLPDIPLMGRYKELEHLRFLLNEKFHPLIALHGLPGVGKTSIVTTLVHDATIQEHFRDGILWAELGAQPDIDVLYQRLGQELGLSSTDLQEHHETWPKALRRVIGQKRILLVLDDVWNIDDALALKVGGPNCAYILTSRSLRAAASFTIDSLIQIQELSEDDGLTLLHMLASFSDSLELNHSQACYLVRAVGSLPLALTIMGNYLRTQGITGQARRLQSALCRLSNIHERMHLEQVLGLHGLHSHQKHSLPRSLYAAISATEQYLSERVRIAFSALSVFPPKPASFTEAEAITQAQCSVDVLDALSDAGLIECIGDGQYMLHPTVADYLQLRCAE</sequence>
<accession>A0A8J3MUC5</accession>
<dbReference type="InterPro" id="IPR027417">
    <property type="entry name" value="P-loop_NTPase"/>
</dbReference>
<dbReference type="PANTHER" id="PTHR36766:SF30">
    <property type="entry name" value="TIR-NBS TYPE DISEASE RESISTANCE PROTEIN-RELATED"/>
    <property type="match status" value="1"/>
</dbReference>
<keyword evidence="3" id="KW-1185">Reference proteome</keyword>
<dbReference type="RefSeq" id="WP_220198290.1">
    <property type="nucleotide sequence ID" value="NZ_BNJF01000004.1"/>
</dbReference>
<evidence type="ECO:0000259" key="1">
    <source>
        <dbReference type="PROSITE" id="PS50943"/>
    </source>
</evidence>
<name>A0A8J3MUC5_9CHLR</name>